<dbReference type="InterPro" id="IPR036388">
    <property type="entry name" value="WH-like_DNA-bd_sf"/>
</dbReference>
<dbReference type="PANTHER" id="PTHR43133">
    <property type="entry name" value="RNA POLYMERASE ECF-TYPE SIGMA FACTO"/>
    <property type="match status" value="1"/>
</dbReference>
<dbReference type="InterPro" id="IPR039425">
    <property type="entry name" value="RNA_pol_sigma-70-like"/>
</dbReference>
<reference evidence="8 9" key="1">
    <citation type="submission" date="2019-09" db="EMBL/GenBank/DDBJ databases">
        <title>Flavobacterium sp. nov., isolated from glacier ice.</title>
        <authorList>
            <person name="Liu Q."/>
        </authorList>
    </citation>
    <scope>NUCLEOTIDE SEQUENCE [LARGE SCALE GENOMIC DNA]</scope>
    <source>
        <strain evidence="8 9">NBRC 112527</strain>
    </source>
</reference>
<dbReference type="InterPro" id="IPR013325">
    <property type="entry name" value="RNA_pol_sigma_r2"/>
</dbReference>
<organism evidence="8 9">
    <name type="scientific">Flavobacterium luteum</name>
    <dbReference type="NCBI Taxonomy" id="2026654"/>
    <lineage>
        <taxon>Bacteria</taxon>
        <taxon>Pseudomonadati</taxon>
        <taxon>Bacteroidota</taxon>
        <taxon>Flavobacteriia</taxon>
        <taxon>Flavobacteriales</taxon>
        <taxon>Flavobacteriaceae</taxon>
        <taxon>Flavobacterium</taxon>
    </lineage>
</organism>
<dbReference type="GO" id="GO:0016987">
    <property type="term" value="F:sigma factor activity"/>
    <property type="evidence" value="ECO:0007669"/>
    <property type="project" value="UniProtKB-KW"/>
</dbReference>
<dbReference type="OrthoDB" id="9784272at2"/>
<evidence type="ECO:0000259" key="7">
    <source>
        <dbReference type="Pfam" id="PF04545"/>
    </source>
</evidence>
<evidence type="ECO:0000313" key="8">
    <source>
        <dbReference type="EMBL" id="KAB1157850.1"/>
    </source>
</evidence>
<dbReference type="AlphaFoldDB" id="A0A7J5AK40"/>
<dbReference type="Gene3D" id="1.10.10.10">
    <property type="entry name" value="Winged helix-like DNA-binding domain superfamily/Winged helix DNA-binding domain"/>
    <property type="match status" value="1"/>
</dbReference>
<dbReference type="InterPro" id="IPR007630">
    <property type="entry name" value="RNA_pol_sigma70_r4"/>
</dbReference>
<evidence type="ECO:0000256" key="4">
    <source>
        <dbReference type="ARBA" id="ARBA00023125"/>
    </source>
</evidence>
<dbReference type="GO" id="GO:0003677">
    <property type="term" value="F:DNA binding"/>
    <property type="evidence" value="ECO:0007669"/>
    <property type="project" value="UniProtKB-KW"/>
</dbReference>
<dbReference type="InterPro" id="IPR007627">
    <property type="entry name" value="RNA_pol_sigma70_r2"/>
</dbReference>
<keyword evidence="3" id="KW-0731">Sigma factor</keyword>
<keyword evidence="2" id="KW-0805">Transcription regulation</keyword>
<feature type="domain" description="RNA polymerase sigma-70 region 2" evidence="6">
    <location>
        <begin position="48"/>
        <end position="114"/>
    </location>
</feature>
<evidence type="ECO:0000256" key="5">
    <source>
        <dbReference type="ARBA" id="ARBA00023163"/>
    </source>
</evidence>
<evidence type="ECO:0000256" key="2">
    <source>
        <dbReference type="ARBA" id="ARBA00023015"/>
    </source>
</evidence>
<evidence type="ECO:0000256" key="1">
    <source>
        <dbReference type="ARBA" id="ARBA00010641"/>
    </source>
</evidence>
<dbReference type="InterPro" id="IPR014284">
    <property type="entry name" value="RNA_pol_sigma-70_dom"/>
</dbReference>
<dbReference type="EMBL" id="WAEM01000001">
    <property type="protein sequence ID" value="KAB1157850.1"/>
    <property type="molecule type" value="Genomic_DNA"/>
</dbReference>
<dbReference type="NCBIfam" id="TIGR02937">
    <property type="entry name" value="sigma70-ECF"/>
    <property type="match status" value="1"/>
</dbReference>
<dbReference type="CDD" id="cd06171">
    <property type="entry name" value="Sigma70_r4"/>
    <property type="match status" value="1"/>
</dbReference>
<dbReference type="PANTHER" id="PTHR43133:SF62">
    <property type="entry name" value="RNA POLYMERASE SIGMA FACTOR SIGZ"/>
    <property type="match status" value="1"/>
</dbReference>
<dbReference type="Pfam" id="PF04542">
    <property type="entry name" value="Sigma70_r2"/>
    <property type="match status" value="1"/>
</dbReference>
<dbReference type="Pfam" id="PF04545">
    <property type="entry name" value="Sigma70_r4"/>
    <property type="match status" value="1"/>
</dbReference>
<evidence type="ECO:0000256" key="3">
    <source>
        <dbReference type="ARBA" id="ARBA00023082"/>
    </source>
</evidence>
<feature type="domain" description="RNA polymerase sigma-70 region 4" evidence="7">
    <location>
        <begin position="156"/>
        <end position="201"/>
    </location>
</feature>
<comment type="similarity">
    <text evidence="1">Belongs to the sigma-70 factor family. ECF subfamily.</text>
</comment>
<dbReference type="Gene3D" id="1.10.1740.10">
    <property type="match status" value="1"/>
</dbReference>
<accession>A0A7J5AK40</accession>
<dbReference type="GO" id="GO:0006352">
    <property type="term" value="P:DNA-templated transcription initiation"/>
    <property type="evidence" value="ECO:0007669"/>
    <property type="project" value="InterPro"/>
</dbReference>
<dbReference type="SUPFAM" id="SSF88659">
    <property type="entry name" value="Sigma3 and sigma4 domains of RNA polymerase sigma factors"/>
    <property type="match status" value="1"/>
</dbReference>
<dbReference type="SUPFAM" id="SSF88946">
    <property type="entry name" value="Sigma2 domain of RNA polymerase sigma factors"/>
    <property type="match status" value="1"/>
</dbReference>
<sequence length="206" mass="23749">MIATTTYSKRQVIPVFITSNTKFVNPHNDIDSLVKLVQSKSERGFHTLYNKYCKALYVVILKLVKRTDVADDLLQDTFVKIWKHIDSYDSSKGALYTWMLNIARNQALDYLRSANYRKQQLQVEIDLFAHCKASIGNTVSSSCPIEFSDFKSKALELDSKYTEVIDLIYFYGWTQEQTADILKLPLGTIKTRARKGLSLLKILYQQ</sequence>
<evidence type="ECO:0000313" key="9">
    <source>
        <dbReference type="Proteomes" id="UP000490922"/>
    </source>
</evidence>
<evidence type="ECO:0000259" key="6">
    <source>
        <dbReference type="Pfam" id="PF04542"/>
    </source>
</evidence>
<name>A0A7J5AK40_9FLAO</name>
<keyword evidence="5" id="KW-0804">Transcription</keyword>
<proteinExistence type="inferred from homology"/>
<comment type="caution">
    <text evidence="8">The sequence shown here is derived from an EMBL/GenBank/DDBJ whole genome shotgun (WGS) entry which is preliminary data.</text>
</comment>
<gene>
    <name evidence="8" type="ORF">F6464_01835</name>
</gene>
<keyword evidence="4" id="KW-0238">DNA-binding</keyword>
<dbReference type="InterPro" id="IPR013324">
    <property type="entry name" value="RNA_pol_sigma_r3/r4-like"/>
</dbReference>
<dbReference type="Proteomes" id="UP000490922">
    <property type="component" value="Unassembled WGS sequence"/>
</dbReference>
<protein>
    <submittedName>
        <fullName evidence="8">RNA polymerase sigma factor</fullName>
    </submittedName>
</protein>
<keyword evidence="9" id="KW-1185">Reference proteome</keyword>
<dbReference type="RefSeq" id="WP_151106043.1">
    <property type="nucleotide sequence ID" value="NZ_WAEM01000001.1"/>
</dbReference>